<dbReference type="Proteomes" id="UP000315115">
    <property type="component" value="Chromosome 1"/>
</dbReference>
<evidence type="ECO:0000256" key="1">
    <source>
        <dbReference type="ARBA" id="ARBA00022603"/>
    </source>
</evidence>
<name>A0A510I9R3_9VIBR</name>
<dbReference type="AlphaFoldDB" id="A0A510I9R3"/>
<dbReference type="GO" id="GO:0008168">
    <property type="term" value="F:methyltransferase activity"/>
    <property type="evidence" value="ECO:0007669"/>
    <property type="project" value="UniProtKB-KW"/>
</dbReference>
<sequence>MKRADSIWMSRALSGSDSRKDMKTNYLVHEEMYVQARQAGWEGWGGNERMSKPILVERFLAMEGCPTRGRLLELGCGEGHHCRAFYLHGFEVTGVDISETAIAWAREKAQLADIAGEYVVADLTAASLELTERYDVVIDGNCLHCIIGNDRTTFLNHVYRLLSENGVFFVSSLCSKDGNSHHTYKDGYTYRCIPSKENLVSELEEAGFEVRNVEVYERNASNHITVYAVKA</sequence>
<gene>
    <name evidence="5" type="ORF">VroAM7_17330</name>
</gene>
<dbReference type="PANTHER" id="PTHR43464:SF19">
    <property type="entry name" value="UBIQUINONE BIOSYNTHESIS O-METHYLTRANSFERASE, MITOCHONDRIAL"/>
    <property type="match status" value="1"/>
</dbReference>
<dbReference type="PANTHER" id="PTHR43464">
    <property type="entry name" value="METHYLTRANSFERASE"/>
    <property type="match status" value="1"/>
</dbReference>
<accession>A0A510I9R3</accession>
<evidence type="ECO:0000313" key="6">
    <source>
        <dbReference type="Proteomes" id="UP000315115"/>
    </source>
</evidence>
<dbReference type="Pfam" id="PF08241">
    <property type="entry name" value="Methyltransf_11"/>
    <property type="match status" value="1"/>
</dbReference>
<dbReference type="CDD" id="cd02440">
    <property type="entry name" value="AdoMet_MTases"/>
    <property type="match status" value="1"/>
</dbReference>
<reference evidence="6" key="1">
    <citation type="submission" date="2019-07" db="EMBL/GenBank/DDBJ databases">
        <title>Complete Genome Sequences of Vibrion rotiferianus strain AM7.</title>
        <authorList>
            <person name="Miyazaki K."/>
            <person name="Wiseschart A."/>
            <person name="Pootanakit K."/>
            <person name="Ishimori K."/>
            <person name="Kitahara K."/>
        </authorList>
    </citation>
    <scope>NUCLEOTIDE SEQUENCE [LARGE SCALE GENOMIC DNA]</scope>
    <source>
        <strain evidence="6">AM7</strain>
    </source>
</reference>
<evidence type="ECO:0000256" key="3">
    <source>
        <dbReference type="ARBA" id="ARBA00022691"/>
    </source>
</evidence>
<dbReference type="GO" id="GO:0032259">
    <property type="term" value="P:methylation"/>
    <property type="evidence" value="ECO:0007669"/>
    <property type="project" value="UniProtKB-KW"/>
</dbReference>
<dbReference type="EMBL" id="AP019798">
    <property type="protein sequence ID" value="BBL89080.1"/>
    <property type="molecule type" value="Genomic_DNA"/>
</dbReference>
<keyword evidence="1 5" id="KW-0489">Methyltransferase</keyword>
<organism evidence="5 6">
    <name type="scientific">Vibrio rotiferianus</name>
    <dbReference type="NCBI Taxonomy" id="190895"/>
    <lineage>
        <taxon>Bacteria</taxon>
        <taxon>Pseudomonadati</taxon>
        <taxon>Pseudomonadota</taxon>
        <taxon>Gammaproteobacteria</taxon>
        <taxon>Vibrionales</taxon>
        <taxon>Vibrionaceae</taxon>
        <taxon>Vibrio</taxon>
    </lineage>
</organism>
<dbReference type="InterPro" id="IPR013216">
    <property type="entry name" value="Methyltransf_11"/>
</dbReference>
<proteinExistence type="predicted"/>
<protein>
    <submittedName>
        <fullName evidence="5">Methyltransferase</fullName>
    </submittedName>
</protein>
<keyword evidence="3" id="KW-0949">S-adenosyl-L-methionine</keyword>
<evidence type="ECO:0000313" key="5">
    <source>
        <dbReference type="EMBL" id="BBL89080.1"/>
    </source>
</evidence>
<evidence type="ECO:0000259" key="4">
    <source>
        <dbReference type="Pfam" id="PF08241"/>
    </source>
</evidence>
<keyword evidence="2 5" id="KW-0808">Transferase</keyword>
<dbReference type="Gene3D" id="3.40.50.150">
    <property type="entry name" value="Vaccinia Virus protein VP39"/>
    <property type="match status" value="1"/>
</dbReference>
<evidence type="ECO:0000256" key="2">
    <source>
        <dbReference type="ARBA" id="ARBA00022679"/>
    </source>
</evidence>
<dbReference type="SUPFAM" id="SSF53335">
    <property type="entry name" value="S-adenosyl-L-methionine-dependent methyltransferases"/>
    <property type="match status" value="1"/>
</dbReference>
<dbReference type="InterPro" id="IPR029063">
    <property type="entry name" value="SAM-dependent_MTases_sf"/>
</dbReference>
<feature type="domain" description="Methyltransferase type 11" evidence="4">
    <location>
        <begin position="72"/>
        <end position="170"/>
    </location>
</feature>